<organism evidence="2 3">
    <name type="scientific">Nonomuraea turkmeniaca</name>
    <dbReference type="NCBI Taxonomy" id="103838"/>
    <lineage>
        <taxon>Bacteria</taxon>
        <taxon>Bacillati</taxon>
        <taxon>Actinomycetota</taxon>
        <taxon>Actinomycetes</taxon>
        <taxon>Streptosporangiales</taxon>
        <taxon>Streptosporangiaceae</taxon>
        <taxon>Nonomuraea</taxon>
    </lineage>
</organism>
<protein>
    <submittedName>
        <fullName evidence="2">Methyltransferase domain-containing protein</fullName>
    </submittedName>
</protein>
<dbReference type="EMBL" id="VCKY01000383">
    <property type="protein sequence ID" value="TMR07312.1"/>
    <property type="molecule type" value="Genomic_DNA"/>
</dbReference>
<keyword evidence="2" id="KW-0489">Methyltransferase</keyword>
<dbReference type="SUPFAM" id="SSF53335">
    <property type="entry name" value="S-adenosyl-L-methionine-dependent methyltransferases"/>
    <property type="match status" value="1"/>
</dbReference>
<feature type="domain" description="Methyltransferase" evidence="1">
    <location>
        <begin position="11"/>
        <end position="110"/>
    </location>
</feature>
<reference evidence="2 3" key="1">
    <citation type="submission" date="2019-05" db="EMBL/GenBank/DDBJ databases">
        <title>Draft genome sequence of Nonomuraea turkmeniaca DSM 43926.</title>
        <authorList>
            <person name="Saricaoglu S."/>
            <person name="Isik K."/>
        </authorList>
    </citation>
    <scope>NUCLEOTIDE SEQUENCE [LARGE SCALE GENOMIC DNA]</scope>
    <source>
        <strain evidence="2 3">DSM 43926</strain>
    </source>
</reference>
<dbReference type="Pfam" id="PF13649">
    <property type="entry name" value="Methyltransf_25"/>
    <property type="match status" value="1"/>
</dbReference>
<dbReference type="InterPro" id="IPR029063">
    <property type="entry name" value="SAM-dependent_MTases_sf"/>
</dbReference>
<evidence type="ECO:0000313" key="3">
    <source>
        <dbReference type="Proteomes" id="UP000309128"/>
    </source>
</evidence>
<dbReference type="CDD" id="cd02440">
    <property type="entry name" value="AdoMet_MTases"/>
    <property type="match status" value="1"/>
</dbReference>
<dbReference type="OrthoDB" id="4528595at2"/>
<gene>
    <name evidence="2" type="ORF">ETD86_51760</name>
</gene>
<evidence type="ECO:0000259" key="1">
    <source>
        <dbReference type="Pfam" id="PF13649"/>
    </source>
</evidence>
<comment type="caution">
    <text evidence="2">The sequence shown here is derived from an EMBL/GenBank/DDBJ whole genome shotgun (WGS) entry which is preliminary data.</text>
</comment>
<dbReference type="Gene3D" id="3.40.50.150">
    <property type="entry name" value="Vaccinia Virus protein VP39"/>
    <property type="match status" value="1"/>
</dbReference>
<dbReference type="Proteomes" id="UP000309128">
    <property type="component" value="Unassembled WGS sequence"/>
</dbReference>
<keyword evidence="2" id="KW-0808">Transferase</keyword>
<dbReference type="GO" id="GO:0032259">
    <property type="term" value="P:methylation"/>
    <property type="evidence" value="ECO:0007669"/>
    <property type="project" value="UniProtKB-KW"/>
</dbReference>
<proteinExistence type="predicted"/>
<dbReference type="InterPro" id="IPR041698">
    <property type="entry name" value="Methyltransf_25"/>
</dbReference>
<sequence>MRRLVTGARTVAEIGPGTGLFTEVLLELLAPDGEIFAIEPTRIMRAALVTRVSRIPEAADKVTVVPEDALEAEVDTPLDGVVLFNMIMHFSPDQRARLWSKWARALRPGGLLIVESQYPQTATAVPPSVVPGGTLGRYRYDTLSRADVAGEDLIHWVMTYRTWRGDELIREETAEFDCHVISDETLATELLAVGLERHPAAPEGIQAWWRPQAL</sequence>
<dbReference type="GO" id="GO:0008168">
    <property type="term" value="F:methyltransferase activity"/>
    <property type="evidence" value="ECO:0007669"/>
    <property type="project" value="UniProtKB-KW"/>
</dbReference>
<evidence type="ECO:0000313" key="2">
    <source>
        <dbReference type="EMBL" id="TMR07312.1"/>
    </source>
</evidence>
<accession>A0A5S4EVC2</accession>
<dbReference type="AlphaFoldDB" id="A0A5S4EVC2"/>
<name>A0A5S4EVC2_9ACTN</name>
<keyword evidence="3" id="KW-1185">Reference proteome</keyword>